<dbReference type="Pfam" id="PF00528">
    <property type="entry name" value="BPD_transp_1"/>
    <property type="match status" value="1"/>
</dbReference>
<evidence type="ECO:0000256" key="6">
    <source>
        <dbReference type="ARBA" id="ARBA00023136"/>
    </source>
</evidence>
<reference evidence="9 10" key="1">
    <citation type="submission" date="2019-06" db="EMBL/GenBank/DDBJ databases">
        <title>Genomic insights into carbon and energy metabolism of Deferribacter autotrophicus revealed new metabolic traits in the phylum Deferribacteres.</title>
        <authorList>
            <person name="Slobodkin A.I."/>
            <person name="Slobodkina G.B."/>
            <person name="Allioux M."/>
            <person name="Alain K."/>
            <person name="Jebbar M."/>
            <person name="Shadrin V."/>
            <person name="Kublanov I.V."/>
            <person name="Toshchakov S.V."/>
            <person name="Bonch-Osmolovskaya E.A."/>
        </authorList>
    </citation>
    <scope>NUCLEOTIDE SEQUENCE [LARGE SCALE GENOMIC DNA]</scope>
    <source>
        <strain evidence="9 10">SL50</strain>
    </source>
</reference>
<keyword evidence="5 7" id="KW-1133">Transmembrane helix</keyword>
<dbReference type="AlphaFoldDB" id="A0A5A8F902"/>
<comment type="similarity">
    <text evidence="7">Belongs to the binding-protein-dependent transport system permease family.</text>
</comment>
<organism evidence="9 10">
    <name type="scientific">Deferribacter autotrophicus</name>
    <dbReference type="NCBI Taxonomy" id="500465"/>
    <lineage>
        <taxon>Bacteria</taxon>
        <taxon>Pseudomonadati</taxon>
        <taxon>Deferribacterota</taxon>
        <taxon>Deferribacteres</taxon>
        <taxon>Deferribacterales</taxon>
        <taxon>Deferribacteraceae</taxon>
        <taxon>Deferribacter</taxon>
    </lineage>
</organism>
<dbReference type="OrthoDB" id="9795403at2"/>
<evidence type="ECO:0000256" key="3">
    <source>
        <dbReference type="ARBA" id="ARBA00022475"/>
    </source>
</evidence>
<accession>A0A5A8F902</accession>
<dbReference type="PROSITE" id="PS50928">
    <property type="entry name" value="ABC_TM1"/>
    <property type="match status" value="1"/>
</dbReference>
<feature type="domain" description="ABC transmembrane type-1" evidence="8">
    <location>
        <begin position="47"/>
        <end position="244"/>
    </location>
</feature>
<name>A0A5A8F902_9BACT</name>
<dbReference type="GO" id="GO:0005886">
    <property type="term" value="C:plasma membrane"/>
    <property type="evidence" value="ECO:0007669"/>
    <property type="project" value="UniProtKB-SubCell"/>
</dbReference>
<feature type="transmembrane region" description="Helical" evidence="7">
    <location>
        <begin position="46"/>
        <end position="73"/>
    </location>
</feature>
<keyword evidence="10" id="KW-1185">Reference proteome</keyword>
<evidence type="ECO:0000313" key="10">
    <source>
        <dbReference type="Proteomes" id="UP000322876"/>
    </source>
</evidence>
<feature type="transmembrane region" description="Helical" evidence="7">
    <location>
        <begin position="118"/>
        <end position="137"/>
    </location>
</feature>
<dbReference type="InterPro" id="IPR000515">
    <property type="entry name" value="MetI-like"/>
</dbReference>
<comment type="caution">
    <text evidence="9">The sequence shown here is derived from an EMBL/GenBank/DDBJ whole genome shotgun (WGS) entry which is preliminary data.</text>
</comment>
<keyword evidence="4 7" id="KW-0812">Transmembrane</keyword>
<comment type="subcellular location">
    <subcellularLocation>
        <location evidence="1 7">Cell membrane</location>
        <topology evidence="1 7">Multi-pass membrane protein</topology>
    </subcellularLocation>
</comment>
<sequence>MKFTRIAGLITFILFLLILVLILFSLKEISLLQLKEIIADKEFLNAVTFGFLTASVATLFSSFFGIPAGYYLARHRKGVANFFDIFFDVPLIIPPLVVGVLILNFFNSALLNKFFNVIFTFKGAVIAQFFISFPFTLKSAKSAFELVPPIYERIAMTLGAGYFRSFYDTTFKLALKSILAGVMLSWLRSFGEFGATLMVAGGIPGKTENVPINIYLNMTEGNFQKGIAASMLTIILAYFVIMVVKTIFRYRRWNDA</sequence>
<keyword evidence="3" id="KW-1003">Cell membrane</keyword>
<dbReference type="InterPro" id="IPR035906">
    <property type="entry name" value="MetI-like_sf"/>
</dbReference>
<proteinExistence type="inferred from homology"/>
<dbReference type="Proteomes" id="UP000322876">
    <property type="component" value="Unassembled WGS sequence"/>
</dbReference>
<dbReference type="PANTHER" id="PTHR30183">
    <property type="entry name" value="MOLYBDENUM TRANSPORT SYSTEM PERMEASE PROTEIN MODB"/>
    <property type="match status" value="1"/>
</dbReference>
<dbReference type="PANTHER" id="PTHR30183:SF3">
    <property type="entry name" value="MOLYBDENUM TRANSPORT SYSTEM PERMEASE PROTEIN MODB"/>
    <property type="match status" value="1"/>
</dbReference>
<evidence type="ECO:0000256" key="1">
    <source>
        <dbReference type="ARBA" id="ARBA00004651"/>
    </source>
</evidence>
<evidence type="ECO:0000256" key="7">
    <source>
        <dbReference type="RuleBase" id="RU363032"/>
    </source>
</evidence>
<keyword evidence="6 7" id="KW-0472">Membrane</keyword>
<evidence type="ECO:0000313" key="9">
    <source>
        <dbReference type="EMBL" id="KAA0259511.1"/>
    </source>
</evidence>
<evidence type="ECO:0000256" key="2">
    <source>
        <dbReference type="ARBA" id="ARBA00022448"/>
    </source>
</evidence>
<dbReference type="EMBL" id="VFJB01000001">
    <property type="protein sequence ID" value="KAA0259511.1"/>
    <property type="molecule type" value="Genomic_DNA"/>
</dbReference>
<feature type="transmembrane region" description="Helical" evidence="7">
    <location>
        <begin position="85"/>
        <end position="106"/>
    </location>
</feature>
<dbReference type="RefSeq" id="WP_149265331.1">
    <property type="nucleotide sequence ID" value="NZ_VFJB01000001.1"/>
</dbReference>
<feature type="transmembrane region" description="Helical" evidence="7">
    <location>
        <begin position="7"/>
        <end position="26"/>
    </location>
</feature>
<keyword evidence="2 7" id="KW-0813">Transport</keyword>
<protein>
    <submittedName>
        <fullName evidence="9">ABC transporter permease subunit</fullName>
    </submittedName>
</protein>
<evidence type="ECO:0000256" key="4">
    <source>
        <dbReference type="ARBA" id="ARBA00022692"/>
    </source>
</evidence>
<dbReference type="Gene3D" id="1.10.3720.10">
    <property type="entry name" value="MetI-like"/>
    <property type="match status" value="1"/>
</dbReference>
<evidence type="ECO:0000256" key="5">
    <source>
        <dbReference type="ARBA" id="ARBA00022989"/>
    </source>
</evidence>
<feature type="transmembrane region" description="Helical" evidence="7">
    <location>
        <begin position="227"/>
        <end position="248"/>
    </location>
</feature>
<gene>
    <name evidence="9" type="ORF">FHQ18_01140</name>
</gene>
<dbReference type="GO" id="GO:0055085">
    <property type="term" value="P:transmembrane transport"/>
    <property type="evidence" value="ECO:0007669"/>
    <property type="project" value="InterPro"/>
</dbReference>
<dbReference type="SUPFAM" id="SSF161098">
    <property type="entry name" value="MetI-like"/>
    <property type="match status" value="1"/>
</dbReference>
<dbReference type="CDD" id="cd06261">
    <property type="entry name" value="TM_PBP2"/>
    <property type="match status" value="1"/>
</dbReference>
<evidence type="ECO:0000259" key="8">
    <source>
        <dbReference type="PROSITE" id="PS50928"/>
    </source>
</evidence>